<reference evidence="2" key="3">
    <citation type="submission" date="2015-04" db="UniProtKB">
        <authorList>
            <consortium name="EnsemblPlants"/>
        </authorList>
    </citation>
    <scope>IDENTIFICATION</scope>
    <source>
        <strain evidence="2">cv. Jemalong A17</strain>
    </source>
</reference>
<keyword evidence="3" id="KW-1185">Reference proteome</keyword>
<sequence length="95" mass="11081">MGCFETFHEGTEHVKQSNITTVIQQFKLFHMKDECRSKVTTIKESQNLKTLGITTLFGKTKKHEHEILRLKVREEDIKKKEKNFIALKSTSTCII</sequence>
<dbReference type="Proteomes" id="UP000002051">
    <property type="component" value="Unassembled WGS sequence"/>
</dbReference>
<proteinExistence type="predicted"/>
<dbReference type="EMBL" id="CM001217">
    <property type="protein sequence ID" value="KEH41132.1"/>
    <property type="molecule type" value="Genomic_DNA"/>
</dbReference>
<reference evidence="1 3" key="1">
    <citation type="journal article" date="2011" name="Nature">
        <title>The Medicago genome provides insight into the evolution of rhizobial symbioses.</title>
        <authorList>
            <person name="Young N.D."/>
            <person name="Debelle F."/>
            <person name="Oldroyd G.E."/>
            <person name="Geurts R."/>
            <person name="Cannon S.B."/>
            <person name="Udvardi M.K."/>
            <person name="Benedito V.A."/>
            <person name="Mayer K.F."/>
            <person name="Gouzy J."/>
            <person name="Schoof H."/>
            <person name="Van de Peer Y."/>
            <person name="Proost S."/>
            <person name="Cook D.R."/>
            <person name="Meyers B.C."/>
            <person name="Spannagl M."/>
            <person name="Cheung F."/>
            <person name="De Mita S."/>
            <person name="Krishnakumar V."/>
            <person name="Gundlach H."/>
            <person name="Zhou S."/>
            <person name="Mudge J."/>
            <person name="Bharti A.K."/>
            <person name="Murray J.D."/>
            <person name="Naoumkina M.A."/>
            <person name="Rosen B."/>
            <person name="Silverstein K.A."/>
            <person name="Tang H."/>
            <person name="Rombauts S."/>
            <person name="Zhao P.X."/>
            <person name="Zhou P."/>
            <person name="Barbe V."/>
            <person name="Bardou P."/>
            <person name="Bechner M."/>
            <person name="Bellec A."/>
            <person name="Berger A."/>
            <person name="Berges H."/>
            <person name="Bidwell S."/>
            <person name="Bisseling T."/>
            <person name="Choisne N."/>
            <person name="Couloux A."/>
            <person name="Denny R."/>
            <person name="Deshpande S."/>
            <person name="Dai X."/>
            <person name="Doyle J.J."/>
            <person name="Dudez A.M."/>
            <person name="Farmer A.D."/>
            <person name="Fouteau S."/>
            <person name="Franken C."/>
            <person name="Gibelin C."/>
            <person name="Gish J."/>
            <person name="Goldstein S."/>
            <person name="Gonzalez A.J."/>
            <person name="Green P.J."/>
            <person name="Hallab A."/>
            <person name="Hartog M."/>
            <person name="Hua A."/>
            <person name="Humphray S.J."/>
            <person name="Jeong D.H."/>
            <person name="Jing Y."/>
            <person name="Jocker A."/>
            <person name="Kenton S.M."/>
            <person name="Kim D.J."/>
            <person name="Klee K."/>
            <person name="Lai H."/>
            <person name="Lang C."/>
            <person name="Lin S."/>
            <person name="Macmil S.L."/>
            <person name="Magdelenat G."/>
            <person name="Matthews L."/>
            <person name="McCorrison J."/>
            <person name="Monaghan E.L."/>
            <person name="Mun J.H."/>
            <person name="Najar F.Z."/>
            <person name="Nicholson C."/>
            <person name="Noirot C."/>
            <person name="O'Bleness M."/>
            <person name="Paule C.R."/>
            <person name="Poulain J."/>
            <person name="Prion F."/>
            <person name="Qin B."/>
            <person name="Qu C."/>
            <person name="Retzel E.F."/>
            <person name="Riddle C."/>
            <person name="Sallet E."/>
            <person name="Samain S."/>
            <person name="Samson N."/>
            <person name="Sanders I."/>
            <person name="Saurat O."/>
            <person name="Scarpelli C."/>
            <person name="Schiex T."/>
            <person name="Segurens B."/>
            <person name="Severin A.J."/>
            <person name="Sherrier D.J."/>
            <person name="Shi R."/>
            <person name="Sims S."/>
            <person name="Singer S.R."/>
            <person name="Sinharoy S."/>
            <person name="Sterck L."/>
            <person name="Viollet A."/>
            <person name="Wang B.B."/>
            <person name="Wang K."/>
            <person name="Wang M."/>
            <person name="Wang X."/>
            <person name="Warfsmann J."/>
            <person name="Weissenbach J."/>
            <person name="White D.D."/>
            <person name="White J.D."/>
            <person name="Wiley G.B."/>
            <person name="Wincker P."/>
            <person name="Xing Y."/>
            <person name="Yang L."/>
            <person name="Yao Z."/>
            <person name="Ying F."/>
            <person name="Zhai J."/>
            <person name="Zhou L."/>
            <person name="Zuber A."/>
            <person name="Denarie J."/>
            <person name="Dixon R.A."/>
            <person name="May G.D."/>
            <person name="Schwartz D.C."/>
            <person name="Rogers J."/>
            <person name="Quetier F."/>
            <person name="Town C.D."/>
            <person name="Roe B.A."/>
        </authorList>
    </citation>
    <scope>NUCLEOTIDE SEQUENCE [LARGE SCALE GENOMIC DNA]</scope>
    <source>
        <strain evidence="1">A17</strain>
        <strain evidence="2 3">cv. Jemalong A17</strain>
    </source>
</reference>
<protein>
    <submittedName>
        <fullName evidence="1 2">Uncharacterized protein</fullName>
    </submittedName>
</protein>
<reference evidence="1 3" key="2">
    <citation type="journal article" date="2014" name="BMC Genomics">
        <title>An improved genome release (version Mt4.0) for the model legume Medicago truncatula.</title>
        <authorList>
            <person name="Tang H."/>
            <person name="Krishnakumar V."/>
            <person name="Bidwell S."/>
            <person name="Rosen B."/>
            <person name="Chan A."/>
            <person name="Zhou S."/>
            <person name="Gentzbittel L."/>
            <person name="Childs K.L."/>
            <person name="Yandell M."/>
            <person name="Gundlach H."/>
            <person name="Mayer K.F."/>
            <person name="Schwartz D.C."/>
            <person name="Town C.D."/>
        </authorList>
    </citation>
    <scope>GENOME REANNOTATION</scope>
    <source>
        <strain evidence="1">A17</strain>
        <strain evidence="2 3">cv. Jemalong A17</strain>
    </source>
</reference>
<accession>A0A072VH31</accession>
<dbReference type="AlphaFoldDB" id="A0A072VH31"/>
<gene>
    <name evidence="1" type="ordered locus">MTR_1g042893</name>
</gene>
<evidence type="ECO:0000313" key="3">
    <source>
        <dbReference type="Proteomes" id="UP000002051"/>
    </source>
</evidence>
<evidence type="ECO:0000313" key="1">
    <source>
        <dbReference type="EMBL" id="KEH41132.1"/>
    </source>
</evidence>
<evidence type="ECO:0000313" key="2">
    <source>
        <dbReference type="EnsemblPlants" id="KEH41132"/>
    </source>
</evidence>
<organism evidence="1 3">
    <name type="scientific">Medicago truncatula</name>
    <name type="common">Barrel medic</name>
    <name type="synonym">Medicago tribuloides</name>
    <dbReference type="NCBI Taxonomy" id="3880"/>
    <lineage>
        <taxon>Eukaryota</taxon>
        <taxon>Viridiplantae</taxon>
        <taxon>Streptophyta</taxon>
        <taxon>Embryophyta</taxon>
        <taxon>Tracheophyta</taxon>
        <taxon>Spermatophyta</taxon>
        <taxon>Magnoliopsida</taxon>
        <taxon>eudicotyledons</taxon>
        <taxon>Gunneridae</taxon>
        <taxon>Pentapetalae</taxon>
        <taxon>rosids</taxon>
        <taxon>fabids</taxon>
        <taxon>Fabales</taxon>
        <taxon>Fabaceae</taxon>
        <taxon>Papilionoideae</taxon>
        <taxon>50 kb inversion clade</taxon>
        <taxon>NPAAA clade</taxon>
        <taxon>Hologalegina</taxon>
        <taxon>IRL clade</taxon>
        <taxon>Trifolieae</taxon>
        <taxon>Medicago</taxon>
    </lineage>
</organism>
<name>A0A072VH31_MEDTR</name>
<dbReference type="EnsemblPlants" id="KEH41132">
    <property type="protein sequence ID" value="KEH41132"/>
    <property type="gene ID" value="MTR_1g042893"/>
</dbReference>
<dbReference type="HOGENOM" id="CLU_2516121_0_0_1"/>